<comment type="caution">
    <text evidence="3">The sequence shown here is derived from an EMBL/GenBank/DDBJ whole genome shotgun (WGS) entry which is preliminary data.</text>
</comment>
<evidence type="ECO:0000313" key="3">
    <source>
        <dbReference type="EMBL" id="GAA0722290.1"/>
    </source>
</evidence>
<dbReference type="Proteomes" id="UP001500339">
    <property type="component" value="Unassembled WGS sequence"/>
</dbReference>
<keyword evidence="1" id="KW-0472">Membrane</keyword>
<dbReference type="InterPro" id="IPR027383">
    <property type="entry name" value="Znf_put"/>
</dbReference>
<gene>
    <name evidence="3" type="ORF">GCM10008905_13630</name>
</gene>
<keyword evidence="4" id="KW-1185">Reference proteome</keyword>
<dbReference type="RefSeq" id="WP_343768103.1">
    <property type="nucleotide sequence ID" value="NZ_BAAACF010000001.1"/>
</dbReference>
<protein>
    <recommendedName>
        <fullName evidence="2">Putative zinc-finger domain-containing protein</fullName>
    </recommendedName>
</protein>
<evidence type="ECO:0000259" key="2">
    <source>
        <dbReference type="Pfam" id="PF13490"/>
    </source>
</evidence>
<dbReference type="Pfam" id="PF13490">
    <property type="entry name" value="zf-HC2"/>
    <property type="match status" value="1"/>
</dbReference>
<feature type="transmembrane region" description="Helical" evidence="1">
    <location>
        <begin position="81"/>
        <end position="105"/>
    </location>
</feature>
<evidence type="ECO:0000256" key="1">
    <source>
        <dbReference type="SAM" id="Phobius"/>
    </source>
</evidence>
<organism evidence="3 4">
    <name type="scientific">Clostridium malenominatum</name>
    <dbReference type="NCBI Taxonomy" id="1539"/>
    <lineage>
        <taxon>Bacteria</taxon>
        <taxon>Bacillati</taxon>
        <taxon>Bacillota</taxon>
        <taxon>Clostridia</taxon>
        <taxon>Eubacteriales</taxon>
        <taxon>Clostridiaceae</taxon>
        <taxon>Clostridium</taxon>
    </lineage>
</organism>
<keyword evidence="1" id="KW-1133">Transmembrane helix</keyword>
<reference evidence="3 4" key="1">
    <citation type="journal article" date="2019" name="Int. J. Syst. Evol. Microbiol.">
        <title>The Global Catalogue of Microorganisms (GCM) 10K type strain sequencing project: providing services to taxonomists for standard genome sequencing and annotation.</title>
        <authorList>
            <consortium name="The Broad Institute Genomics Platform"/>
            <consortium name="The Broad Institute Genome Sequencing Center for Infectious Disease"/>
            <person name="Wu L."/>
            <person name="Ma J."/>
        </authorList>
    </citation>
    <scope>NUCLEOTIDE SEQUENCE [LARGE SCALE GENOMIC DNA]</scope>
    <source>
        <strain evidence="3 4">JCM 1405</strain>
    </source>
</reference>
<feature type="domain" description="Putative zinc-finger" evidence="2">
    <location>
        <begin position="6"/>
        <end position="39"/>
    </location>
</feature>
<evidence type="ECO:0000313" key="4">
    <source>
        <dbReference type="Proteomes" id="UP001500339"/>
    </source>
</evidence>
<name>A0ABN1IVN0_9CLOT</name>
<proteinExistence type="predicted"/>
<keyword evidence="1" id="KW-0812">Transmembrane</keyword>
<accession>A0ABN1IVN0</accession>
<sequence length="237" mass="26981">MGKISCEIIKDLLPLYYDKVCSNESRITVEEHLTECNSCKKELNKIGTDMNLSKETIEQNLRDGNVIKNVAVFLKRSKVKAFIIGLLGAAALFTIVYLGFTYPIITVPTNIVKITDISQLADGRIAYHVELTDGYKLNALNFHMDESGNFYITPKRPIIKTKKMTNIPGFGNMHYTFGDFLKTVYRDKYGDNAEIKALYYGTPKDKILIWKKGMDLPKASEKVEAFFNDESNPYMPY</sequence>
<dbReference type="EMBL" id="BAAACF010000001">
    <property type="protein sequence ID" value="GAA0722290.1"/>
    <property type="molecule type" value="Genomic_DNA"/>
</dbReference>